<feature type="transmembrane region" description="Helical" evidence="1">
    <location>
        <begin position="12"/>
        <end position="31"/>
    </location>
</feature>
<evidence type="ECO:0000256" key="1">
    <source>
        <dbReference type="SAM" id="Phobius"/>
    </source>
</evidence>
<evidence type="ECO:0000313" key="2">
    <source>
        <dbReference type="EMBL" id="ARS88810.1"/>
    </source>
</evidence>
<dbReference type="OrthoDB" id="206233at2157"/>
<sequence>MTEGQVLPGTAIEWYAFGALLVVGNIVIRVLTGHTLAASFAMGLFYGLAMAMLAVILVAAWVTLTGDDDGETE</sequence>
<gene>
    <name evidence="2" type="ORF">B1756_02905</name>
</gene>
<keyword evidence="3" id="KW-1185">Reference proteome</keyword>
<keyword evidence="1" id="KW-1133">Transmembrane helix</keyword>
<dbReference type="KEGG" id="naj:B1756_02905"/>
<keyword evidence="1" id="KW-0472">Membrane</keyword>
<dbReference type="AlphaFoldDB" id="A0A2Z2HP85"/>
<keyword evidence="1" id="KW-0812">Transmembrane</keyword>
<feature type="transmembrane region" description="Helical" evidence="1">
    <location>
        <begin position="43"/>
        <end position="64"/>
    </location>
</feature>
<proteinExistence type="predicted"/>
<protein>
    <submittedName>
        <fullName evidence="2">Uncharacterized protein</fullName>
    </submittedName>
</protein>
<reference evidence="3" key="1">
    <citation type="submission" date="2017-02" db="EMBL/GenBank/DDBJ databases">
        <title>Natronthermophilus aegyptiacus gen. nov.,sp. nov., an aerobic, extremely halophilic alkalithermophilic archaeon isolated from the athalassohaline Wadi An Natrun, Egypt.</title>
        <authorList>
            <person name="Zhao B."/>
        </authorList>
    </citation>
    <scope>NUCLEOTIDE SEQUENCE [LARGE SCALE GENOMIC DNA]</scope>
    <source>
        <strain evidence="3">JW/NM-HA 15</strain>
    </source>
</reference>
<dbReference type="RefSeq" id="WP_086887195.1">
    <property type="nucleotide sequence ID" value="NZ_CP019893.1"/>
</dbReference>
<dbReference type="GeneID" id="32892994"/>
<accession>A0A2Z2HP85</accession>
<evidence type="ECO:0000313" key="3">
    <source>
        <dbReference type="Proteomes" id="UP000250088"/>
    </source>
</evidence>
<name>A0A2Z2HP85_9EURY</name>
<dbReference type="Proteomes" id="UP000250088">
    <property type="component" value="Chromosome"/>
</dbReference>
<dbReference type="EMBL" id="CP019893">
    <property type="protein sequence ID" value="ARS88810.1"/>
    <property type="molecule type" value="Genomic_DNA"/>
</dbReference>
<organism evidence="2 3">
    <name type="scientific">Natrarchaeobaculum aegyptiacum</name>
    <dbReference type="NCBI Taxonomy" id="745377"/>
    <lineage>
        <taxon>Archaea</taxon>
        <taxon>Methanobacteriati</taxon>
        <taxon>Methanobacteriota</taxon>
        <taxon>Stenosarchaea group</taxon>
        <taxon>Halobacteria</taxon>
        <taxon>Halobacteriales</taxon>
        <taxon>Natrialbaceae</taxon>
        <taxon>Natrarchaeobaculum</taxon>
    </lineage>
</organism>